<dbReference type="AlphaFoldDB" id="A0A409Y9R7"/>
<keyword evidence="2" id="KW-1185">Reference proteome</keyword>
<accession>A0A409Y9R7</accession>
<organism evidence="1 2">
    <name type="scientific">Gymnopilus dilepis</name>
    <dbReference type="NCBI Taxonomy" id="231916"/>
    <lineage>
        <taxon>Eukaryota</taxon>
        <taxon>Fungi</taxon>
        <taxon>Dikarya</taxon>
        <taxon>Basidiomycota</taxon>
        <taxon>Agaricomycotina</taxon>
        <taxon>Agaricomycetes</taxon>
        <taxon>Agaricomycetidae</taxon>
        <taxon>Agaricales</taxon>
        <taxon>Agaricineae</taxon>
        <taxon>Hymenogastraceae</taxon>
        <taxon>Gymnopilus</taxon>
    </lineage>
</organism>
<reference evidence="1 2" key="1">
    <citation type="journal article" date="2018" name="Evol. Lett.">
        <title>Horizontal gene cluster transfer increased hallucinogenic mushroom diversity.</title>
        <authorList>
            <person name="Reynolds H.T."/>
            <person name="Vijayakumar V."/>
            <person name="Gluck-Thaler E."/>
            <person name="Korotkin H.B."/>
            <person name="Matheny P.B."/>
            <person name="Slot J.C."/>
        </authorList>
    </citation>
    <scope>NUCLEOTIDE SEQUENCE [LARGE SCALE GENOMIC DNA]</scope>
    <source>
        <strain evidence="1 2">SRW20</strain>
    </source>
</reference>
<gene>
    <name evidence="1" type="ORF">CVT26_009110</name>
</gene>
<dbReference type="EMBL" id="NHYE01001049">
    <property type="protein sequence ID" value="PPQ99684.1"/>
    <property type="molecule type" value="Genomic_DNA"/>
</dbReference>
<dbReference type="InParanoid" id="A0A409Y9R7"/>
<dbReference type="Proteomes" id="UP000284706">
    <property type="component" value="Unassembled WGS sequence"/>
</dbReference>
<proteinExistence type="predicted"/>
<evidence type="ECO:0000313" key="2">
    <source>
        <dbReference type="Proteomes" id="UP000284706"/>
    </source>
</evidence>
<comment type="caution">
    <text evidence="1">The sequence shown here is derived from an EMBL/GenBank/DDBJ whole genome shotgun (WGS) entry which is preliminary data.</text>
</comment>
<sequence length="839" mass="95287">MFLRGHQPLKRSRLPRLPQEITDLIIEQIASEYQEDASLLETLQACALASSSLRIASLKYAFSEVCLLVDRLTQRRAKKLFKVLDPTGNPWSPLRHIRSLELVVEPRRVPPGIMLSMRPGYYLYSWKKTIEENLHRLAERLRVWENYLLKVLELFAQSPTLERLVLRSENANLSWSRINDSIRSTLYKIRCGSSIKSLHLIGIRHLDQSFIVGKESTVQIYELTLQNVKMRSEVPIPFFVTPFNGLQHIEKLDVSSNPDFFSLFPSSPLPPEMLTRSLPKLKSLALSLYGSYATPYVIWESVCCFSTTLQSLEIRDVFFNDAKHFPNTYYNSASLVSLNDLPNLKYLGFTTPRLSLGYSDSVFLHPAAHVLKSVTAPHALNCITFEISLLKTLQACAVSSSSLRIASRKHAFSQITLLANRFTQRRAKRLCKLLDAKGNPGSPILYVRSLELVVEPLRIPPGIMVAAHHTYYHSWKDEAEEKLRLLAGRLRFWENCLLKVLDLFADSSTLERLIIKSKDAGLSWPCVNDAIRSALYRIRCNPSIKSLCLEFILHMDRSFIAGKESTGRLCELALRNVNVRNEIPIPVLTTPLDGLQRIERLDLFCGPDFLSLFPPTSHFPLSGVTTQTLPKLDTLAISLYGGNANPNVLWRSICSFSSTLQNLQVRDIFFSDTQNFPNPYYNSATLVCLNALPSLKHLSFTTPRFFFGNPNSIHLHAAAQLLKSATAPLPLTSISFDIEVAPRLQPGKERRPFFYFLQVDGSTVLDQALTCPWLVNLRRINIKLIMILCRSRDLIWRSNEPDNIYSPIDEAYIRGLFPLSSSLASVRFDVSVKTIYRVI</sequence>
<evidence type="ECO:0000313" key="1">
    <source>
        <dbReference type="EMBL" id="PPQ99684.1"/>
    </source>
</evidence>
<protein>
    <submittedName>
        <fullName evidence="1">Uncharacterized protein</fullName>
    </submittedName>
</protein>
<name>A0A409Y9R7_9AGAR</name>